<accession>A0ABD1X3K9</accession>
<sequence>MAFNGQPNLVWTLGSNAYLNNEEPNDEQDANFIKNFSKIAHDEIRSLIKEKFGGAMVMPQLAPRLSSSDCTLLCTRSCLQSDCSIPNKIQPQVPTRIRTPTLPLEASLMLIVPLVELCPRDQQSQYLF</sequence>
<comment type="caution">
    <text evidence="1">The sequence shown here is derived from an EMBL/GenBank/DDBJ whole genome shotgun (WGS) entry which is preliminary data.</text>
</comment>
<evidence type="ECO:0000313" key="1">
    <source>
        <dbReference type="EMBL" id="KAL2556559.1"/>
    </source>
</evidence>
<dbReference type="Proteomes" id="UP001604277">
    <property type="component" value="Unassembled WGS sequence"/>
</dbReference>
<keyword evidence="2" id="KW-1185">Reference proteome</keyword>
<dbReference type="AlphaFoldDB" id="A0ABD1X3K9"/>
<name>A0ABD1X3K9_9LAMI</name>
<organism evidence="1 2">
    <name type="scientific">Forsythia ovata</name>
    <dbReference type="NCBI Taxonomy" id="205694"/>
    <lineage>
        <taxon>Eukaryota</taxon>
        <taxon>Viridiplantae</taxon>
        <taxon>Streptophyta</taxon>
        <taxon>Embryophyta</taxon>
        <taxon>Tracheophyta</taxon>
        <taxon>Spermatophyta</taxon>
        <taxon>Magnoliopsida</taxon>
        <taxon>eudicotyledons</taxon>
        <taxon>Gunneridae</taxon>
        <taxon>Pentapetalae</taxon>
        <taxon>asterids</taxon>
        <taxon>lamiids</taxon>
        <taxon>Lamiales</taxon>
        <taxon>Oleaceae</taxon>
        <taxon>Forsythieae</taxon>
        <taxon>Forsythia</taxon>
    </lineage>
</organism>
<reference evidence="2" key="1">
    <citation type="submission" date="2024-07" db="EMBL/GenBank/DDBJ databases">
        <title>Two chromosome-level genome assemblies of Korean endemic species Abeliophyllum distichum and Forsythia ovata (Oleaceae).</title>
        <authorList>
            <person name="Jang H."/>
        </authorList>
    </citation>
    <scope>NUCLEOTIDE SEQUENCE [LARGE SCALE GENOMIC DNA]</scope>
</reference>
<gene>
    <name evidence="1" type="ORF">Fot_01298</name>
</gene>
<proteinExistence type="predicted"/>
<protein>
    <submittedName>
        <fullName evidence="1">Uncharacterized protein</fullName>
    </submittedName>
</protein>
<evidence type="ECO:0000313" key="2">
    <source>
        <dbReference type="Proteomes" id="UP001604277"/>
    </source>
</evidence>
<dbReference type="EMBL" id="JBFOLJ010000001">
    <property type="protein sequence ID" value="KAL2556559.1"/>
    <property type="molecule type" value="Genomic_DNA"/>
</dbReference>